<feature type="domain" description="Glycosyltransferase RgtA/B/C/D-like" evidence="9">
    <location>
        <begin position="65"/>
        <end position="207"/>
    </location>
</feature>
<feature type="transmembrane region" description="Helical" evidence="8">
    <location>
        <begin position="140"/>
        <end position="159"/>
    </location>
</feature>
<keyword evidence="3" id="KW-0328">Glycosyltransferase</keyword>
<dbReference type="GO" id="GO:0016763">
    <property type="term" value="F:pentosyltransferase activity"/>
    <property type="evidence" value="ECO:0007669"/>
    <property type="project" value="TreeGrafter"/>
</dbReference>
<protein>
    <recommendedName>
        <fullName evidence="9">Glycosyltransferase RgtA/B/C/D-like domain-containing protein</fullName>
    </recommendedName>
</protein>
<evidence type="ECO:0000256" key="8">
    <source>
        <dbReference type="SAM" id="Phobius"/>
    </source>
</evidence>
<keyword evidence="4" id="KW-0808">Transferase</keyword>
<dbReference type="Pfam" id="PF13231">
    <property type="entry name" value="PMT_2"/>
    <property type="match status" value="1"/>
</dbReference>
<evidence type="ECO:0000256" key="1">
    <source>
        <dbReference type="ARBA" id="ARBA00004651"/>
    </source>
</evidence>
<dbReference type="AlphaFoldDB" id="A0A2H0KGZ8"/>
<feature type="transmembrane region" description="Helical" evidence="8">
    <location>
        <begin position="209"/>
        <end position="230"/>
    </location>
</feature>
<gene>
    <name evidence="10" type="ORF">COV89_00120</name>
</gene>
<dbReference type="PANTHER" id="PTHR33908:SF11">
    <property type="entry name" value="MEMBRANE PROTEIN"/>
    <property type="match status" value="1"/>
</dbReference>
<feature type="transmembrane region" description="Helical" evidence="8">
    <location>
        <begin position="92"/>
        <end position="110"/>
    </location>
</feature>
<dbReference type="InterPro" id="IPR050297">
    <property type="entry name" value="LipidA_mod_glycosyltrf_83"/>
</dbReference>
<reference evidence="10 11" key="1">
    <citation type="submission" date="2017-09" db="EMBL/GenBank/DDBJ databases">
        <title>Depth-based differentiation of microbial function through sediment-hosted aquifers and enrichment of novel symbionts in the deep terrestrial subsurface.</title>
        <authorList>
            <person name="Probst A.J."/>
            <person name="Ladd B."/>
            <person name="Jarett J.K."/>
            <person name="Geller-Mcgrath D.E."/>
            <person name="Sieber C.M."/>
            <person name="Emerson J.B."/>
            <person name="Anantharaman K."/>
            <person name="Thomas B.C."/>
            <person name="Malmstrom R."/>
            <person name="Stieglmeier M."/>
            <person name="Klingl A."/>
            <person name="Woyke T."/>
            <person name="Ryan C.M."/>
            <person name="Banfield J.F."/>
        </authorList>
    </citation>
    <scope>NUCLEOTIDE SEQUENCE [LARGE SCALE GENOMIC DNA]</scope>
    <source>
        <strain evidence="10">CG11_big_fil_rev_8_21_14_0_20_40_12</strain>
    </source>
</reference>
<proteinExistence type="predicted"/>
<evidence type="ECO:0000313" key="10">
    <source>
        <dbReference type="EMBL" id="PIQ70516.1"/>
    </source>
</evidence>
<evidence type="ECO:0000256" key="2">
    <source>
        <dbReference type="ARBA" id="ARBA00022475"/>
    </source>
</evidence>
<dbReference type="GO" id="GO:0005886">
    <property type="term" value="C:plasma membrane"/>
    <property type="evidence" value="ECO:0007669"/>
    <property type="project" value="UniProtKB-SubCell"/>
</dbReference>
<feature type="transmembrane region" description="Helical" evidence="8">
    <location>
        <begin position="336"/>
        <end position="357"/>
    </location>
</feature>
<feature type="transmembrane region" description="Helical" evidence="8">
    <location>
        <begin position="311"/>
        <end position="329"/>
    </location>
</feature>
<sequence>MKRRGIWIIFLIALFLRFFKLSDFPAGFTPDEAAQGYTAYSILKTGKDEWGIKFPLNPRSFGDFKAPLYTYLTVPSIAIFGLNKFAVRLPNALLGSLAVLTVYFLAKQLFKNKHEIGLFSALLLAFSPWHISLSRGAFEANLSAFFLSLAVWLFLAGIYHSRFLFLSSLIFSLNLFTYHSAKFVSPLILLALIFWQKKELLKKFKKEKVVFFFSGGIILFFMFLIFLGFIKGAGTRASDIGIFSGGWQSVADLRFWAVRFGLPDTISRIFNNKLTFAWGEFIKSYFSYLSPQFLFTQGAGEAAYGMFPGFGVLYLFEVIFVVTAVYFLLKEKDVNLKFLFFWVFISPIPAALTRGVGYHATRVAVMMPALQIISAFGAVKFVEWSKNYFKKYFVFVSLLSCFLVVLSLTFFLEKYFFYAPLVNAPKMSYGWDQVAAFLKETKARQIIISRNLSEPQAYVMFYLKLDPSWVQKETPRWLVYEKQGQRFIDQLGTYSLGNILFRNFSFPEDWQNKETVFVGTEKDFYGQDVSIFKVEKINYPDGKTAMIIVEK</sequence>
<dbReference type="Proteomes" id="UP000231371">
    <property type="component" value="Unassembled WGS sequence"/>
</dbReference>
<evidence type="ECO:0000256" key="5">
    <source>
        <dbReference type="ARBA" id="ARBA00022692"/>
    </source>
</evidence>
<feature type="transmembrane region" description="Helical" evidence="8">
    <location>
        <begin position="68"/>
        <end position="85"/>
    </location>
</feature>
<evidence type="ECO:0000256" key="4">
    <source>
        <dbReference type="ARBA" id="ARBA00022679"/>
    </source>
</evidence>
<feature type="transmembrane region" description="Helical" evidence="8">
    <location>
        <begin position="179"/>
        <end position="197"/>
    </location>
</feature>
<dbReference type="GO" id="GO:0009103">
    <property type="term" value="P:lipopolysaccharide biosynthetic process"/>
    <property type="evidence" value="ECO:0007669"/>
    <property type="project" value="UniProtKB-ARBA"/>
</dbReference>
<evidence type="ECO:0000256" key="6">
    <source>
        <dbReference type="ARBA" id="ARBA00022989"/>
    </source>
</evidence>
<keyword evidence="2" id="KW-1003">Cell membrane</keyword>
<evidence type="ECO:0000256" key="3">
    <source>
        <dbReference type="ARBA" id="ARBA00022676"/>
    </source>
</evidence>
<evidence type="ECO:0000313" key="11">
    <source>
        <dbReference type="Proteomes" id="UP000231371"/>
    </source>
</evidence>
<evidence type="ECO:0000256" key="7">
    <source>
        <dbReference type="ARBA" id="ARBA00023136"/>
    </source>
</evidence>
<evidence type="ECO:0000259" key="9">
    <source>
        <dbReference type="Pfam" id="PF13231"/>
    </source>
</evidence>
<dbReference type="InterPro" id="IPR038731">
    <property type="entry name" value="RgtA/B/C-like"/>
</dbReference>
<dbReference type="EMBL" id="PCVI01000001">
    <property type="protein sequence ID" value="PIQ70516.1"/>
    <property type="molecule type" value="Genomic_DNA"/>
</dbReference>
<keyword evidence="5 8" id="KW-0812">Transmembrane</keyword>
<organism evidence="10 11">
    <name type="scientific">Candidatus Shapirobacteria bacterium CG11_big_fil_rev_8_21_14_0_20_40_12</name>
    <dbReference type="NCBI Taxonomy" id="1974889"/>
    <lineage>
        <taxon>Bacteria</taxon>
        <taxon>Candidatus Shapironibacteriota</taxon>
    </lineage>
</organism>
<feature type="transmembrane region" description="Helical" evidence="8">
    <location>
        <begin position="116"/>
        <end position="133"/>
    </location>
</feature>
<accession>A0A2H0KGZ8</accession>
<keyword evidence="7 8" id="KW-0472">Membrane</keyword>
<name>A0A2H0KGZ8_9BACT</name>
<feature type="transmembrane region" description="Helical" evidence="8">
    <location>
        <begin position="393"/>
        <end position="412"/>
    </location>
</feature>
<keyword evidence="6 8" id="KW-1133">Transmembrane helix</keyword>
<dbReference type="PANTHER" id="PTHR33908">
    <property type="entry name" value="MANNOSYLTRANSFERASE YKCB-RELATED"/>
    <property type="match status" value="1"/>
</dbReference>
<feature type="transmembrane region" description="Helical" evidence="8">
    <location>
        <begin position="363"/>
        <end position="381"/>
    </location>
</feature>
<comment type="caution">
    <text evidence="10">The sequence shown here is derived from an EMBL/GenBank/DDBJ whole genome shotgun (WGS) entry which is preliminary data.</text>
</comment>
<comment type="subcellular location">
    <subcellularLocation>
        <location evidence="1">Cell membrane</location>
        <topology evidence="1">Multi-pass membrane protein</topology>
    </subcellularLocation>
</comment>